<dbReference type="SUPFAM" id="SSF53955">
    <property type="entry name" value="Lysozyme-like"/>
    <property type="match status" value="1"/>
</dbReference>
<feature type="compositionally biased region" description="Pro residues" evidence="1">
    <location>
        <begin position="66"/>
        <end position="79"/>
    </location>
</feature>
<reference evidence="3 4" key="1">
    <citation type="journal article" date="2016" name="Nat. Commun.">
        <title>Thousands of microbial genomes shed light on interconnected biogeochemical processes in an aquifer system.</title>
        <authorList>
            <person name="Anantharaman K."/>
            <person name="Brown C.T."/>
            <person name="Hug L.A."/>
            <person name="Sharon I."/>
            <person name="Castelle C.J."/>
            <person name="Probst A.J."/>
            <person name="Thomas B.C."/>
            <person name="Singh A."/>
            <person name="Wilkins M.J."/>
            <person name="Karaoz U."/>
            <person name="Brodie E.L."/>
            <person name="Williams K.H."/>
            <person name="Hubbard S.S."/>
            <person name="Banfield J.F."/>
        </authorList>
    </citation>
    <scope>NUCLEOTIDE SEQUENCE [LARGE SCALE GENOMIC DNA]</scope>
</reference>
<dbReference type="InterPro" id="IPR008258">
    <property type="entry name" value="Transglycosylase_SLT_dom_1"/>
</dbReference>
<feature type="region of interest" description="Disordered" evidence="1">
    <location>
        <begin position="33"/>
        <end position="79"/>
    </location>
</feature>
<dbReference type="Proteomes" id="UP000177855">
    <property type="component" value="Unassembled WGS sequence"/>
</dbReference>
<comment type="caution">
    <text evidence="3">The sequence shown here is derived from an EMBL/GenBank/DDBJ whole genome shotgun (WGS) entry which is preliminary data.</text>
</comment>
<evidence type="ECO:0000313" key="4">
    <source>
        <dbReference type="Proteomes" id="UP000177855"/>
    </source>
</evidence>
<protein>
    <recommendedName>
        <fullName evidence="2">Transglycosylase SLT domain-containing protein</fullName>
    </recommendedName>
</protein>
<sequence>MGIIIAFVIGTLLTGIPFSYLALSSKNIDSEVLAEKTESTSPTPTQSPSPSPQPSPTATARQASPKPSPTPKPTPIPLPQPIFTSAEINGFIERFASQYGIDSNVLRHIAVCESGFNPMASNLGYAGLYQFGPVTWKNYRLALGEDPNADLRFNAEEAVQTAAYALSLGKFHLWPNCTP</sequence>
<dbReference type="Gene3D" id="1.10.530.10">
    <property type="match status" value="1"/>
</dbReference>
<accession>A0A1F8CJ20</accession>
<dbReference type="AlphaFoldDB" id="A0A1F8CJ20"/>
<evidence type="ECO:0000259" key="2">
    <source>
        <dbReference type="Pfam" id="PF01464"/>
    </source>
</evidence>
<feature type="domain" description="Transglycosylase SLT" evidence="2">
    <location>
        <begin position="93"/>
        <end position="167"/>
    </location>
</feature>
<organism evidence="3 4">
    <name type="scientific">Candidatus Woesebacteria bacterium RIFOXYA1_FULL_40_18</name>
    <dbReference type="NCBI Taxonomy" id="1802532"/>
    <lineage>
        <taxon>Bacteria</taxon>
        <taxon>Candidatus Woeseibacteriota</taxon>
    </lineage>
</organism>
<dbReference type="Pfam" id="PF01464">
    <property type="entry name" value="SLT"/>
    <property type="match status" value="1"/>
</dbReference>
<gene>
    <name evidence="3" type="ORF">A2210_02165</name>
</gene>
<evidence type="ECO:0000256" key="1">
    <source>
        <dbReference type="SAM" id="MobiDB-lite"/>
    </source>
</evidence>
<evidence type="ECO:0000313" key="3">
    <source>
        <dbReference type="EMBL" id="OGM76231.1"/>
    </source>
</evidence>
<dbReference type="EMBL" id="MGHS01000035">
    <property type="protein sequence ID" value="OGM76231.1"/>
    <property type="molecule type" value="Genomic_DNA"/>
</dbReference>
<dbReference type="InterPro" id="IPR023346">
    <property type="entry name" value="Lysozyme-like_dom_sf"/>
</dbReference>
<proteinExistence type="predicted"/>
<name>A0A1F8CJ20_9BACT</name>
<feature type="compositionally biased region" description="Pro residues" evidence="1">
    <location>
        <begin position="45"/>
        <end position="55"/>
    </location>
</feature>